<evidence type="ECO:0000256" key="8">
    <source>
        <dbReference type="ARBA" id="ARBA00023004"/>
    </source>
</evidence>
<sequence length="436" mass="48017">MNSSKTTQKTRRSPVSDENNHTDEVLELCDLQKHYGTETVVDHLSLSVNSGEILTLLGPSGCGKTTTLRLIAGLEAVDGGTVRLNGKNVTGSSFVPPEQRGVGVVFQEFALFPHLTARENVAFGLTDHSSAETDHRVDELLELVDLPDQSESYPDELSGGQQQRVALARSLAPEPDILLLDEPFSNLDVDLRVAMREEVRRILKEAGVTAISVTHDQEEALSISDRVAVMSDGHIEQVGRPEAVFQHPESRFVASFLGYASFIPGYVSGDVVQTEVGTVPREQIHGLASEYNQTRIDLLVRPDDVSVCRSNPDRNDRQTTDHGNMTADGAGTHTQFTNTTKTTSSPISGTTVDEHADKQINEYGCGEVVARRYLGPTFLYEVELETGESVQCMHNHDEDIPESGVVDIEINADHELAWFPREQRPDETDERYPRGI</sequence>
<name>G0LJ88_HALWC</name>
<dbReference type="CDD" id="cd03259">
    <property type="entry name" value="ABC_Carb_Solutes_like"/>
    <property type="match status" value="1"/>
</dbReference>
<evidence type="ECO:0000256" key="6">
    <source>
        <dbReference type="ARBA" id="ARBA00022741"/>
    </source>
</evidence>
<evidence type="ECO:0000256" key="15">
    <source>
        <dbReference type="ARBA" id="ARBA00047936"/>
    </source>
</evidence>
<comment type="subcellular location">
    <subcellularLocation>
        <location evidence="1">Cell membrane</location>
        <topology evidence="1">Peripheral membrane protein</topology>
    </subcellularLocation>
</comment>
<evidence type="ECO:0000256" key="7">
    <source>
        <dbReference type="ARBA" id="ARBA00022840"/>
    </source>
</evidence>
<feature type="compositionally biased region" description="Basic and acidic residues" evidence="17">
    <location>
        <begin position="307"/>
        <end position="320"/>
    </location>
</feature>
<dbReference type="EMBL" id="FR746099">
    <property type="protein sequence ID" value="CCC40656.1"/>
    <property type="molecule type" value="Genomic_DNA"/>
</dbReference>
<evidence type="ECO:0000256" key="9">
    <source>
        <dbReference type="ARBA" id="ARBA00023065"/>
    </source>
</evidence>
<dbReference type="PROSITE" id="PS50893">
    <property type="entry name" value="ABC_TRANSPORTER_2"/>
    <property type="match status" value="1"/>
</dbReference>
<dbReference type="InterPro" id="IPR003439">
    <property type="entry name" value="ABC_transporter-like_ATP-bd"/>
</dbReference>
<keyword evidence="5" id="KW-0500">Molybdenum</keyword>
<dbReference type="EC" id="7.3.2.6" evidence="13"/>
<evidence type="ECO:0000256" key="16">
    <source>
        <dbReference type="ARBA" id="ARBA00057369"/>
    </source>
</evidence>
<evidence type="ECO:0000256" key="14">
    <source>
        <dbReference type="ARBA" id="ARBA00041133"/>
    </source>
</evidence>
<dbReference type="FunFam" id="3.40.50.300:FF:000425">
    <property type="entry name" value="Probable ABC transporter, ATP-binding subunit"/>
    <property type="match status" value="1"/>
</dbReference>
<evidence type="ECO:0000313" key="20">
    <source>
        <dbReference type="Proteomes" id="UP000007954"/>
    </source>
</evidence>
<dbReference type="Gene3D" id="3.40.50.300">
    <property type="entry name" value="P-loop containing nucleotide triphosphate hydrolases"/>
    <property type="match status" value="1"/>
</dbReference>
<dbReference type="OrthoDB" id="18368at2157"/>
<keyword evidence="10" id="KW-0472">Membrane</keyword>
<dbReference type="PANTHER" id="PTHR42781:SF4">
    <property type="entry name" value="SPERMIDINE_PUTRESCINE IMPORT ATP-BINDING PROTEIN POTA"/>
    <property type="match status" value="1"/>
</dbReference>
<evidence type="ECO:0000256" key="17">
    <source>
        <dbReference type="SAM" id="MobiDB-lite"/>
    </source>
</evidence>
<evidence type="ECO:0000256" key="10">
    <source>
        <dbReference type="ARBA" id="ARBA00023136"/>
    </source>
</evidence>
<comment type="catalytic activity">
    <reaction evidence="15">
        <text>tungstate(in) + ATP + H2O = tungstate(out) + ADP + phosphate + H(+)</text>
        <dbReference type="Rhea" id="RHEA:35027"/>
        <dbReference type="ChEBI" id="CHEBI:15377"/>
        <dbReference type="ChEBI" id="CHEBI:15378"/>
        <dbReference type="ChEBI" id="CHEBI:30616"/>
        <dbReference type="ChEBI" id="CHEBI:43474"/>
        <dbReference type="ChEBI" id="CHEBI:46502"/>
        <dbReference type="ChEBI" id="CHEBI:456216"/>
        <dbReference type="EC" id="7.3.2.6"/>
    </reaction>
</comment>
<evidence type="ECO:0000256" key="5">
    <source>
        <dbReference type="ARBA" id="ARBA00022505"/>
    </source>
</evidence>
<dbReference type="RefSeq" id="WP_014556224.1">
    <property type="nucleotide sequence ID" value="NC_017459.1"/>
</dbReference>
<dbReference type="AlphaFoldDB" id="G0LJ88"/>
<gene>
    <name evidence="19" type="ordered locus">Hqrw_2844</name>
</gene>
<evidence type="ECO:0000256" key="2">
    <source>
        <dbReference type="ARBA" id="ARBA00022448"/>
    </source>
</evidence>
<evidence type="ECO:0000256" key="13">
    <source>
        <dbReference type="ARBA" id="ARBA00039025"/>
    </source>
</evidence>
<evidence type="ECO:0000313" key="19">
    <source>
        <dbReference type="EMBL" id="CCC40656.1"/>
    </source>
</evidence>
<feature type="region of interest" description="Disordered" evidence="17">
    <location>
        <begin position="307"/>
        <end position="351"/>
    </location>
</feature>
<evidence type="ECO:0000256" key="1">
    <source>
        <dbReference type="ARBA" id="ARBA00004202"/>
    </source>
</evidence>
<keyword evidence="4" id="KW-0410">Iron transport</keyword>
<evidence type="ECO:0000256" key="4">
    <source>
        <dbReference type="ARBA" id="ARBA00022496"/>
    </source>
</evidence>
<keyword evidence="8" id="KW-0408">Iron</keyword>
<keyword evidence="2" id="KW-0813">Transport</keyword>
<accession>G0LJ88</accession>
<feature type="domain" description="ABC transporter" evidence="18">
    <location>
        <begin position="26"/>
        <end position="257"/>
    </location>
</feature>
<organism evidence="19 20">
    <name type="scientific">Haloquadratum walsbyi (strain DSM 16854 / JCM 12705 / C23)</name>
    <dbReference type="NCBI Taxonomy" id="768065"/>
    <lineage>
        <taxon>Archaea</taxon>
        <taxon>Methanobacteriati</taxon>
        <taxon>Methanobacteriota</taxon>
        <taxon>Stenosarchaea group</taxon>
        <taxon>Halobacteria</taxon>
        <taxon>Halobacteriales</taxon>
        <taxon>Haloferacaceae</taxon>
        <taxon>Haloquadratum</taxon>
    </lineage>
</organism>
<dbReference type="GO" id="GO:0015408">
    <property type="term" value="F:ABC-type ferric iron transporter activity"/>
    <property type="evidence" value="ECO:0007669"/>
    <property type="project" value="InterPro"/>
</dbReference>
<dbReference type="InterPro" id="IPR015853">
    <property type="entry name" value="ABC_transpr_FbpC"/>
</dbReference>
<dbReference type="GO" id="GO:0005524">
    <property type="term" value="F:ATP binding"/>
    <property type="evidence" value="ECO:0007669"/>
    <property type="project" value="UniProtKB-KW"/>
</dbReference>
<comment type="subunit">
    <text evidence="12">The complex is composed of two ATP-binding proteins (WtpC), two transmembrane proteins (WtpB) and a solute-binding protein (WtpA).</text>
</comment>
<feature type="compositionally biased region" description="Basic and acidic residues" evidence="17">
    <location>
        <begin position="14"/>
        <end position="23"/>
    </location>
</feature>
<dbReference type="HOGENOM" id="CLU_000604_1_1_2"/>
<keyword evidence="9" id="KW-0406">Ion transport</keyword>
<dbReference type="SMART" id="SM00382">
    <property type="entry name" value="AAA"/>
    <property type="match status" value="1"/>
</dbReference>
<evidence type="ECO:0000256" key="12">
    <source>
        <dbReference type="ARBA" id="ARBA00038781"/>
    </source>
</evidence>
<dbReference type="GO" id="GO:1901238">
    <property type="term" value="F:ABC-type tungstate transporter activity"/>
    <property type="evidence" value="ECO:0007669"/>
    <property type="project" value="UniProtKB-EC"/>
</dbReference>
<dbReference type="GO" id="GO:0005886">
    <property type="term" value="C:plasma membrane"/>
    <property type="evidence" value="ECO:0007669"/>
    <property type="project" value="UniProtKB-SubCell"/>
</dbReference>
<keyword evidence="6" id="KW-0547">Nucleotide-binding</keyword>
<keyword evidence="7 19" id="KW-0067">ATP-binding</keyword>
<proteinExistence type="inferred from homology"/>
<dbReference type="InterPro" id="IPR050093">
    <property type="entry name" value="ABC_SmlMolc_Importer"/>
</dbReference>
<dbReference type="InterPro" id="IPR027417">
    <property type="entry name" value="P-loop_NTPase"/>
</dbReference>
<dbReference type="Pfam" id="PF00005">
    <property type="entry name" value="ABC_tran"/>
    <property type="match status" value="1"/>
</dbReference>
<reference evidence="19 20" key="1">
    <citation type="journal article" date="2011" name="PLoS ONE">
        <title>Haloquadratum walsbyi: limited diversity in a global pond.</title>
        <authorList>
            <person name="Dyall-Smith M."/>
            <person name="Pfeiffer F."/>
            <person name="Klee K."/>
            <person name="Palm P."/>
            <person name="Gross K."/>
            <person name="Schuster S.C."/>
            <person name="Rampp M."/>
            <person name="Oesterhelt D."/>
        </authorList>
    </citation>
    <scope>NUCLEOTIDE SEQUENCE [LARGE SCALE GENOMIC DNA]</scope>
    <source>
        <strain evidence="20">DSM 16854 / JCM 12705 / C23</strain>
    </source>
</reference>
<dbReference type="InterPro" id="IPR017871">
    <property type="entry name" value="ABC_transporter-like_CS"/>
</dbReference>
<dbReference type="InterPro" id="IPR003593">
    <property type="entry name" value="AAA+_ATPase"/>
</dbReference>
<feature type="region of interest" description="Disordered" evidence="17">
    <location>
        <begin position="1"/>
        <end position="23"/>
    </location>
</feature>
<evidence type="ECO:0000259" key="18">
    <source>
        <dbReference type="PROSITE" id="PS50893"/>
    </source>
</evidence>
<protein>
    <recommendedName>
        <fullName evidence="14">Molybdate/tungstate import ATP-binding protein WtpC</fullName>
        <ecNumber evidence="13">7.3.2.6</ecNumber>
    </recommendedName>
</protein>
<comment type="function">
    <text evidence="16">Part of the ABC transporter complex WtpABC involved in molybdate/tungstate import. Responsible for energy coupling to the transport system.</text>
</comment>
<keyword evidence="3" id="KW-1003">Cell membrane</keyword>
<dbReference type="Gene3D" id="2.40.50.100">
    <property type="match status" value="1"/>
</dbReference>
<dbReference type="SUPFAM" id="SSF52540">
    <property type="entry name" value="P-loop containing nucleoside triphosphate hydrolases"/>
    <property type="match status" value="1"/>
</dbReference>
<dbReference type="GeneID" id="12447598"/>
<evidence type="ECO:0000256" key="3">
    <source>
        <dbReference type="ARBA" id="ARBA00022475"/>
    </source>
</evidence>
<dbReference type="Proteomes" id="UP000007954">
    <property type="component" value="Chromosome"/>
</dbReference>
<dbReference type="KEGG" id="hwc:Hqrw_2844"/>
<evidence type="ECO:0000256" key="11">
    <source>
        <dbReference type="ARBA" id="ARBA00038307"/>
    </source>
</evidence>
<feature type="compositionally biased region" description="Low complexity" evidence="17">
    <location>
        <begin position="332"/>
        <end position="343"/>
    </location>
</feature>
<dbReference type="GO" id="GO:0016887">
    <property type="term" value="F:ATP hydrolysis activity"/>
    <property type="evidence" value="ECO:0007669"/>
    <property type="project" value="InterPro"/>
</dbReference>
<comment type="similarity">
    <text evidence="11">Belongs to the ABC transporter superfamily. Sulfate/tungstate importer (TC 3.A.1.6) family.</text>
</comment>
<dbReference type="PROSITE" id="PS00211">
    <property type="entry name" value="ABC_TRANSPORTER_1"/>
    <property type="match status" value="1"/>
</dbReference>
<dbReference type="PANTHER" id="PTHR42781">
    <property type="entry name" value="SPERMIDINE/PUTRESCINE IMPORT ATP-BINDING PROTEIN POTA"/>
    <property type="match status" value="1"/>
</dbReference>